<evidence type="ECO:0000256" key="1">
    <source>
        <dbReference type="SAM" id="Phobius"/>
    </source>
</evidence>
<dbReference type="Proteomes" id="UP000198638">
    <property type="component" value="Unassembled WGS sequence"/>
</dbReference>
<evidence type="ECO:0000313" key="2">
    <source>
        <dbReference type="EMBL" id="SEA91478.1"/>
    </source>
</evidence>
<dbReference type="AlphaFoldDB" id="A0A1H4F3V5"/>
<proteinExistence type="predicted"/>
<organism evidence="2 3">
    <name type="scientific">Paraburkholderia sartisoli</name>
    <dbReference type="NCBI Taxonomy" id="83784"/>
    <lineage>
        <taxon>Bacteria</taxon>
        <taxon>Pseudomonadati</taxon>
        <taxon>Pseudomonadota</taxon>
        <taxon>Betaproteobacteria</taxon>
        <taxon>Burkholderiales</taxon>
        <taxon>Burkholderiaceae</taxon>
        <taxon>Paraburkholderia</taxon>
    </lineage>
</organism>
<protein>
    <recommendedName>
        <fullName evidence="4">AI-2E family transporter</fullName>
    </recommendedName>
</protein>
<sequence length="68" mass="7481">MKTDSTSERPRRKQPSKAMLNFLTVLVGLAVLAVGLAYLILNEVPVFAIPLVVTMPIIAAVAFRNIWD</sequence>
<dbReference type="EMBL" id="FNRQ01000004">
    <property type="protein sequence ID" value="SEA91478.1"/>
    <property type="molecule type" value="Genomic_DNA"/>
</dbReference>
<keyword evidence="3" id="KW-1185">Reference proteome</keyword>
<dbReference type="STRING" id="83784.SAMN05192564_10475"/>
<feature type="transmembrane region" description="Helical" evidence="1">
    <location>
        <begin position="20"/>
        <end position="41"/>
    </location>
</feature>
<keyword evidence="1" id="KW-1133">Transmembrane helix</keyword>
<dbReference type="OrthoDB" id="9104301at2"/>
<accession>A0A1H4F3V5</accession>
<reference evidence="3" key="1">
    <citation type="submission" date="2016-10" db="EMBL/GenBank/DDBJ databases">
        <authorList>
            <person name="Varghese N."/>
            <person name="Submissions S."/>
        </authorList>
    </citation>
    <scope>NUCLEOTIDE SEQUENCE [LARGE SCALE GENOMIC DNA]</scope>
    <source>
        <strain evidence="3">LMG 24000</strain>
    </source>
</reference>
<name>A0A1H4F3V5_9BURK</name>
<feature type="transmembrane region" description="Helical" evidence="1">
    <location>
        <begin position="47"/>
        <end position="67"/>
    </location>
</feature>
<evidence type="ECO:0008006" key="4">
    <source>
        <dbReference type="Google" id="ProtNLM"/>
    </source>
</evidence>
<keyword evidence="1" id="KW-0472">Membrane</keyword>
<evidence type="ECO:0000313" key="3">
    <source>
        <dbReference type="Proteomes" id="UP000198638"/>
    </source>
</evidence>
<gene>
    <name evidence="2" type="ORF">SAMN05192564_10475</name>
</gene>
<keyword evidence="1" id="KW-0812">Transmembrane</keyword>
<dbReference type="RefSeq" id="WP_090534055.1">
    <property type="nucleotide sequence ID" value="NZ_FNRQ01000004.1"/>
</dbReference>